<comment type="caution">
    <text evidence="2">The sequence shown here is derived from an EMBL/GenBank/DDBJ whole genome shotgun (WGS) entry which is preliminary data.</text>
</comment>
<protein>
    <submittedName>
        <fullName evidence="2">DUF2834 domain-containing protein</fullName>
    </submittedName>
</protein>
<accession>A0A846WGE4</accession>
<keyword evidence="1" id="KW-0472">Membrane</keyword>
<sequence length="136" mass="14843">MTAAIESPRPVWYRRSLLAVFIASFFTQNAIALPYVARNGASSAKDFFVGDILKTTPGRFAMVDLGYVVLGFHLWAFAEARRLSILRWWIASVVLTFGVGIATAIPFFLLARDRALSLGDGSPLRERCSGANGSVS</sequence>
<dbReference type="Pfam" id="PF11196">
    <property type="entry name" value="DUF2834"/>
    <property type="match status" value="1"/>
</dbReference>
<keyword evidence="1" id="KW-1133">Transmembrane helix</keyword>
<dbReference type="Proteomes" id="UP000563898">
    <property type="component" value="Unassembled WGS sequence"/>
</dbReference>
<dbReference type="InterPro" id="IPR021362">
    <property type="entry name" value="DUF2834"/>
</dbReference>
<dbReference type="RefSeq" id="WP_006372080.1">
    <property type="nucleotide sequence ID" value="NZ_JAAXPC010000001.1"/>
</dbReference>
<evidence type="ECO:0000256" key="1">
    <source>
        <dbReference type="SAM" id="Phobius"/>
    </source>
</evidence>
<feature type="transmembrane region" description="Helical" evidence="1">
    <location>
        <begin position="56"/>
        <end position="76"/>
    </location>
</feature>
<feature type="transmembrane region" description="Helical" evidence="1">
    <location>
        <begin position="88"/>
        <end position="111"/>
    </location>
</feature>
<gene>
    <name evidence="2" type="ORF">HGA05_03110</name>
</gene>
<evidence type="ECO:0000313" key="3">
    <source>
        <dbReference type="Proteomes" id="UP000563898"/>
    </source>
</evidence>
<reference evidence="2 3" key="1">
    <citation type="submission" date="2020-04" db="EMBL/GenBank/DDBJ databases">
        <title>MicrobeNet Type strains.</title>
        <authorList>
            <person name="Nicholson A.C."/>
        </authorList>
    </citation>
    <scope>NUCLEOTIDE SEQUENCE [LARGE SCALE GENOMIC DNA]</scope>
    <source>
        <strain evidence="2 3">ATCC BAA-14</strain>
    </source>
</reference>
<proteinExistence type="predicted"/>
<keyword evidence="1" id="KW-0812">Transmembrane</keyword>
<organism evidence="2 3">
    <name type="scientific">Gordonia polyisoprenivorans</name>
    <dbReference type="NCBI Taxonomy" id="84595"/>
    <lineage>
        <taxon>Bacteria</taxon>
        <taxon>Bacillati</taxon>
        <taxon>Actinomycetota</taxon>
        <taxon>Actinomycetes</taxon>
        <taxon>Mycobacteriales</taxon>
        <taxon>Gordoniaceae</taxon>
        <taxon>Gordonia</taxon>
    </lineage>
</organism>
<dbReference type="AlphaFoldDB" id="A0A846WGE4"/>
<dbReference type="EMBL" id="JAAXPC010000001">
    <property type="protein sequence ID" value="NKY00558.1"/>
    <property type="molecule type" value="Genomic_DNA"/>
</dbReference>
<evidence type="ECO:0000313" key="2">
    <source>
        <dbReference type="EMBL" id="NKY00558.1"/>
    </source>
</evidence>
<name>A0A846WGE4_9ACTN</name>